<proteinExistence type="predicted"/>
<evidence type="ECO:0000256" key="1">
    <source>
        <dbReference type="SAM" id="MobiDB-lite"/>
    </source>
</evidence>
<dbReference type="Proteomes" id="UP001346149">
    <property type="component" value="Unassembled WGS sequence"/>
</dbReference>
<dbReference type="EMBL" id="JAXQNO010000014">
    <property type="protein sequence ID" value="KAK4783994.1"/>
    <property type="molecule type" value="Genomic_DNA"/>
</dbReference>
<dbReference type="AlphaFoldDB" id="A0AAN7QXZ3"/>
<accession>A0AAN7QXZ3</accession>
<keyword evidence="3" id="KW-1185">Reference proteome</keyword>
<organism evidence="2 3">
    <name type="scientific">Trapa natans</name>
    <name type="common">Water chestnut</name>
    <dbReference type="NCBI Taxonomy" id="22666"/>
    <lineage>
        <taxon>Eukaryota</taxon>
        <taxon>Viridiplantae</taxon>
        <taxon>Streptophyta</taxon>
        <taxon>Embryophyta</taxon>
        <taxon>Tracheophyta</taxon>
        <taxon>Spermatophyta</taxon>
        <taxon>Magnoliopsida</taxon>
        <taxon>eudicotyledons</taxon>
        <taxon>Gunneridae</taxon>
        <taxon>Pentapetalae</taxon>
        <taxon>rosids</taxon>
        <taxon>malvids</taxon>
        <taxon>Myrtales</taxon>
        <taxon>Lythraceae</taxon>
        <taxon>Trapa</taxon>
    </lineage>
</organism>
<reference evidence="2 3" key="1">
    <citation type="journal article" date="2023" name="Hortic Res">
        <title>Pangenome of water caltrop reveals structural variations and asymmetric subgenome divergence after allopolyploidization.</title>
        <authorList>
            <person name="Zhang X."/>
            <person name="Chen Y."/>
            <person name="Wang L."/>
            <person name="Yuan Y."/>
            <person name="Fang M."/>
            <person name="Shi L."/>
            <person name="Lu R."/>
            <person name="Comes H.P."/>
            <person name="Ma Y."/>
            <person name="Chen Y."/>
            <person name="Huang G."/>
            <person name="Zhou Y."/>
            <person name="Zheng Z."/>
            <person name="Qiu Y."/>
        </authorList>
    </citation>
    <scope>NUCLEOTIDE SEQUENCE [LARGE SCALE GENOMIC DNA]</scope>
    <source>
        <strain evidence="2">F231</strain>
    </source>
</reference>
<sequence>METGVVTRIFRWWPLSGECDLTSSLNVSACFLSPNRRVPNDGSTYVTSPARFSVPFAAETAAAAGETVDLVQESHNRKPAVEAGGRLGGESETDTESGWSSSSAEDGESPKLCWHSEEDILLQHSQVLRIVEEDKPIGRTSSLTVSKPEARTLISRYFLAPPQPQGIRRNQRRPIFNVAMKGMNDMHLRASIIGFM</sequence>
<name>A0AAN7QXZ3_TRANT</name>
<evidence type="ECO:0000313" key="3">
    <source>
        <dbReference type="Proteomes" id="UP001346149"/>
    </source>
</evidence>
<comment type="caution">
    <text evidence="2">The sequence shown here is derived from an EMBL/GenBank/DDBJ whole genome shotgun (WGS) entry which is preliminary data.</text>
</comment>
<protein>
    <submittedName>
        <fullName evidence="2">Uncharacterized protein</fullName>
    </submittedName>
</protein>
<gene>
    <name evidence="2" type="ORF">SAY86_018362</name>
</gene>
<evidence type="ECO:0000313" key="2">
    <source>
        <dbReference type="EMBL" id="KAK4783994.1"/>
    </source>
</evidence>
<feature type="region of interest" description="Disordered" evidence="1">
    <location>
        <begin position="72"/>
        <end position="110"/>
    </location>
</feature>